<dbReference type="EMBL" id="BJZK01000015">
    <property type="protein sequence ID" value="GEO72157.1"/>
    <property type="molecule type" value="Genomic_DNA"/>
</dbReference>
<protein>
    <submittedName>
        <fullName evidence="1">Uncharacterized protein</fullName>
    </submittedName>
</protein>
<comment type="caution">
    <text evidence="1">The sequence shown here is derived from an EMBL/GenBank/DDBJ whole genome shotgun (WGS) entry which is preliminary data.</text>
</comment>
<sequence length="84" mass="9676">MYECVCPVFKITILTNQYAVKIETIKPDSKIRTWSILLGLRANFDINRYTTNTKLYNSIDELLNQVQLSFFNGAFDLSAFTTVT</sequence>
<accession>A0ABQ0X0G4</accession>
<keyword evidence="2" id="KW-1185">Reference proteome</keyword>
<gene>
    <name evidence="1" type="ORF">LZY01_13250</name>
</gene>
<reference evidence="1 2" key="1">
    <citation type="submission" date="2019-07" db="EMBL/GenBank/DDBJ databases">
        <title>Whole genome shotgun sequence of Lactobacillus zymae NBRC 107157.</title>
        <authorList>
            <person name="Hosoyama A."/>
            <person name="Uohara A."/>
            <person name="Ohji S."/>
            <person name="Ichikawa N."/>
        </authorList>
    </citation>
    <scope>NUCLEOTIDE SEQUENCE [LARGE SCALE GENOMIC DNA]</scope>
    <source>
        <strain evidence="1 2">NBRC 107157</strain>
    </source>
</reference>
<evidence type="ECO:0000313" key="2">
    <source>
        <dbReference type="Proteomes" id="UP000321794"/>
    </source>
</evidence>
<proteinExistence type="predicted"/>
<evidence type="ECO:0000313" key="1">
    <source>
        <dbReference type="EMBL" id="GEO72157.1"/>
    </source>
</evidence>
<organism evidence="1 2">
    <name type="scientific">Levilactobacillus zymae</name>
    <dbReference type="NCBI Taxonomy" id="267363"/>
    <lineage>
        <taxon>Bacteria</taxon>
        <taxon>Bacillati</taxon>
        <taxon>Bacillota</taxon>
        <taxon>Bacilli</taxon>
        <taxon>Lactobacillales</taxon>
        <taxon>Lactobacillaceae</taxon>
        <taxon>Levilactobacillus</taxon>
    </lineage>
</organism>
<dbReference type="Proteomes" id="UP000321794">
    <property type="component" value="Unassembled WGS sequence"/>
</dbReference>
<name>A0ABQ0X0G4_9LACO</name>